<accession>E1X570</accession>
<evidence type="ECO:0000313" key="4">
    <source>
        <dbReference type="EMBL" id="CBW25542.1"/>
    </source>
</evidence>
<gene>
    <name evidence="4" type="ordered locus">BMS_0635</name>
</gene>
<dbReference type="Proteomes" id="UP000008963">
    <property type="component" value="Chromosome"/>
</dbReference>
<feature type="region of interest" description="Disordered" evidence="1">
    <location>
        <begin position="46"/>
        <end position="67"/>
    </location>
</feature>
<evidence type="ECO:0000256" key="3">
    <source>
        <dbReference type="SAM" id="SignalP"/>
    </source>
</evidence>
<dbReference type="RefSeq" id="WP_014243328.1">
    <property type="nucleotide sequence ID" value="NC_016620.1"/>
</dbReference>
<evidence type="ECO:0000256" key="1">
    <source>
        <dbReference type="SAM" id="MobiDB-lite"/>
    </source>
</evidence>
<keyword evidence="3" id="KW-0732">Signal</keyword>
<feature type="region of interest" description="Disordered" evidence="1">
    <location>
        <begin position="119"/>
        <end position="140"/>
    </location>
</feature>
<dbReference type="AlphaFoldDB" id="E1X570"/>
<keyword evidence="2" id="KW-0812">Transmembrane</keyword>
<keyword evidence="5" id="KW-1185">Reference proteome</keyword>
<name>E1X570_HALMS</name>
<protein>
    <submittedName>
        <fullName evidence="4">Membrane protein</fullName>
    </submittedName>
</protein>
<reference evidence="5" key="1">
    <citation type="journal article" date="2013" name="ISME J.">
        <title>A small predatory core genome in the divergent marine Bacteriovorax marinus SJ and the terrestrial Bdellovibrio bacteriovorus.</title>
        <authorList>
            <person name="Crossman L.C."/>
            <person name="Chen H."/>
            <person name="Cerdeno-Tarraga A.M."/>
            <person name="Brooks K."/>
            <person name="Quail M.A."/>
            <person name="Pineiro S.A."/>
            <person name="Hobley L."/>
            <person name="Sockett R.E."/>
            <person name="Bentley S.D."/>
            <person name="Parkhill J."/>
            <person name="Williams H.N."/>
            <person name="Stine O.C."/>
        </authorList>
    </citation>
    <scope>NUCLEOTIDE SEQUENCE [LARGE SCALE GENOMIC DNA]</scope>
    <source>
        <strain evidence="5">ATCC BAA-682 / DSM 15412 / SJ</strain>
    </source>
</reference>
<evidence type="ECO:0000256" key="2">
    <source>
        <dbReference type="SAM" id="Phobius"/>
    </source>
</evidence>
<dbReference type="OrthoDB" id="9946047at2"/>
<organism evidence="4 5">
    <name type="scientific">Halobacteriovorax marinus (strain ATCC BAA-682 / DSM 15412 / SJ)</name>
    <name type="common">Bacteriovorax marinus</name>
    <dbReference type="NCBI Taxonomy" id="862908"/>
    <lineage>
        <taxon>Bacteria</taxon>
        <taxon>Pseudomonadati</taxon>
        <taxon>Bdellovibrionota</taxon>
        <taxon>Bacteriovoracia</taxon>
        <taxon>Bacteriovoracales</taxon>
        <taxon>Halobacteriovoraceae</taxon>
        <taxon>Halobacteriovorax</taxon>
    </lineage>
</organism>
<proteinExistence type="predicted"/>
<sequence length="140" mass="15653">MRQFTKQFILFLFLALITSSMSFARKPAVEPVSGISIEEYNDVPPSKATPFDFTQKKEQPNAAVKKNEVKTTTINELDDAKSSTNQIIVILMVCLLPIAVWLGLMKGVKDLEEETPNNVVDLESKRGDDDNDDMNFPKAS</sequence>
<keyword evidence="2" id="KW-0472">Membrane</keyword>
<dbReference type="HOGENOM" id="CLU_1832375_0_0_7"/>
<dbReference type="STRING" id="862908.BMS_0635"/>
<feature type="signal peptide" evidence="3">
    <location>
        <begin position="1"/>
        <end position="24"/>
    </location>
</feature>
<feature type="compositionally biased region" description="Basic and acidic residues" evidence="1">
    <location>
        <begin position="54"/>
        <end position="67"/>
    </location>
</feature>
<dbReference type="KEGG" id="bmx:BMS_0635"/>
<evidence type="ECO:0000313" key="5">
    <source>
        <dbReference type="Proteomes" id="UP000008963"/>
    </source>
</evidence>
<dbReference type="PATRIC" id="fig|862908.3.peg.610"/>
<dbReference type="EMBL" id="FQ312005">
    <property type="protein sequence ID" value="CBW25542.1"/>
    <property type="molecule type" value="Genomic_DNA"/>
</dbReference>
<feature type="transmembrane region" description="Helical" evidence="2">
    <location>
        <begin position="87"/>
        <end position="104"/>
    </location>
</feature>
<feature type="chain" id="PRO_5003154759" evidence="3">
    <location>
        <begin position="25"/>
        <end position="140"/>
    </location>
</feature>
<keyword evidence="2" id="KW-1133">Transmembrane helix</keyword>